<evidence type="ECO:0000313" key="2">
    <source>
        <dbReference type="Proteomes" id="UP001500325"/>
    </source>
</evidence>
<proteinExistence type="predicted"/>
<accession>A0ABP8WU41</accession>
<protein>
    <recommendedName>
        <fullName evidence="3">SalK</fullName>
    </recommendedName>
</protein>
<dbReference type="NCBIfam" id="NF047719">
    <property type="entry name" value="SCO6745_fam_HTH"/>
    <property type="match status" value="1"/>
</dbReference>
<reference evidence="2" key="1">
    <citation type="journal article" date="2019" name="Int. J. Syst. Evol. Microbiol.">
        <title>The Global Catalogue of Microorganisms (GCM) 10K type strain sequencing project: providing services to taxonomists for standard genome sequencing and annotation.</title>
        <authorList>
            <consortium name="The Broad Institute Genomics Platform"/>
            <consortium name="The Broad Institute Genome Sequencing Center for Infectious Disease"/>
            <person name="Wu L."/>
            <person name="Ma J."/>
        </authorList>
    </citation>
    <scope>NUCLEOTIDE SEQUENCE [LARGE SCALE GENOMIC DNA]</scope>
    <source>
        <strain evidence="2">JCM 18055</strain>
    </source>
</reference>
<organism evidence="1 2">
    <name type="scientific">Pseudonocardia yuanmonensis</name>
    <dbReference type="NCBI Taxonomy" id="1095914"/>
    <lineage>
        <taxon>Bacteria</taxon>
        <taxon>Bacillati</taxon>
        <taxon>Actinomycetota</taxon>
        <taxon>Actinomycetes</taxon>
        <taxon>Pseudonocardiales</taxon>
        <taxon>Pseudonocardiaceae</taxon>
        <taxon>Pseudonocardia</taxon>
    </lineage>
</organism>
<dbReference type="Pfam" id="PF21863">
    <property type="entry name" value="HTH_67"/>
    <property type="match status" value="1"/>
</dbReference>
<comment type="caution">
    <text evidence="1">The sequence shown here is derived from an EMBL/GenBank/DDBJ whole genome shotgun (WGS) entry which is preliminary data.</text>
</comment>
<gene>
    <name evidence="1" type="ORF">GCM10023215_35770</name>
</gene>
<dbReference type="InterPro" id="IPR054058">
    <property type="entry name" value="HTH_67"/>
</dbReference>
<dbReference type="Proteomes" id="UP001500325">
    <property type="component" value="Unassembled WGS sequence"/>
</dbReference>
<evidence type="ECO:0008006" key="3">
    <source>
        <dbReference type="Google" id="ProtNLM"/>
    </source>
</evidence>
<sequence>MAGSVTVPPARRLAGALEPVVGQVYFAPEAHEAYEKLGFAGSPRSLRGVAAPDGPAYFCSRGSVLGQVPGEVVASAFGVFNPEAVVPAVAYGWTLTDAGTICAARTDAARAQLVRVLGERPEGLDQVRALLERAVAPLRPEGKALFAGLLSLGLPGDPVADVWRLGDLLREYRGDAHIAAWTTAGFDAAEIGLLTEPYWGVPLRSYVRSRAWTTAQLDAAEERLVARGLLADGGLTDRGQAEREEVEIATDRTCEPIVQALGADLDTLVDLLRPWGRAVREARGYPASGPHDLAG</sequence>
<name>A0ABP8WU41_9PSEU</name>
<evidence type="ECO:0000313" key="1">
    <source>
        <dbReference type="EMBL" id="GAA4694940.1"/>
    </source>
</evidence>
<dbReference type="RefSeq" id="WP_345381705.1">
    <property type="nucleotide sequence ID" value="NZ_BAABIC010000011.1"/>
</dbReference>
<keyword evidence="2" id="KW-1185">Reference proteome</keyword>
<dbReference type="EMBL" id="BAABIC010000011">
    <property type="protein sequence ID" value="GAA4694940.1"/>
    <property type="molecule type" value="Genomic_DNA"/>
</dbReference>